<evidence type="ECO:0008006" key="4">
    <source>
        <dbReference type="Google" id="ProtNLM"/>
    </source>
</evidence>
<dbReference type="RefSeq" id="XP_067757761.1">
    <property type="nucleotide sequence ID" value="XM_067901735.1"/>
</dbReference>
<feature type="compositionally biased region" description="Polar residues" evidence="1">
    <location>
        <begin position="107"/>
        <end position="123"/>
    </location>
</feature>
<evidence type="ECO:0000256" key="1">
    <source>
        <dbReference type="SAM" id="MobiDB-lite"/>
    </source>
</evidence>
<sequence length="747" mass="82213">MQIEVKLLLDSAEGYQRTILTLANHHLKDECYYDLFFDFPYAALQERSSVLRLRVPCNPACVDDRPATSPPSPGASGNNNYDPEAEYDAFMRACRGEGSLGTKGAGDSSSSASPHAVGTTLSMQGDDGSLRGLPTPLFIPGAPGKLVLKQKNTVEQGHQMSFVVEDAHVPSAVVESLVQLVPRSLLTGAPSASAGVDGVLGDIFPILSAYAQQHPLNDDGTGESAIARILSHLTDVARSYAPYHKATELAPDVDNSNAHFTQVRFAAMGASTVYTQQQIALSQGSSREGRGRPGADGRSDAATLCPQLVAVAGFMTLRKLFAYAPLIALQQGTNGALELTGSEMEFREGLRIRLDVSYILPGLTIYELEVPNCGVVVDEVSTEVSNFLRLLSVSFQKGSESKFVRYVQYQSATREAEQNANDVKLRLTNVNGYEEVRRNLEHFIQATSATSAEGSRDRRHISNTEVDLVDDDDDAGNDDSWWRASGDGYVQETNEDFFFDSPEEALRRGQSFLRLRKQHHSNKFVLVLKAHQAFNGGQQNSLSSKVRVCEAVARALLGNPTKFLHEHVEHFAVMRTVWVEFGVRELCRTAAFTTERLTVPWWSAQAQQPTFQRNWGGGALSALTQQQSQLVDPSSSYYLSQQQQQQHHHGYGAVFGLTPVPPLLIHLDRTVYRLPSKSQTSRIPFSQSQSWGARQCETYEMEVTNIMAPTEPKDVVSELTMVLNGLGVEWSVGVRSKLEQYFSLIEI</sequence>
<proteinExistence type="predicted"/>
<gene>
    <name evidence="2" type="ORF">JKF63_05781</name>
</gene>
<dbReference type="OrthoDB" id="2160189at2759"/>
<dbReference type="EMBL" id="JAFJZO010000019">
    <property type="protein sequence ID" value="KAG5507035.1"/>
    <property type="molecule type" value="Genomic_DNA"/>
</dbReference>
<evidence type="ECO:0000313" key="3">
    <source>
        <dbReference type="Proteomes" id="UP000674318"/>
    </source>
</evidence>
<dbReference type="Gene3D" id="2.40.320.10">
    <property type="entry name" value="Hypothetical Protein Pfu-838710-001"/>
    <property type="match status" value="3"/>
</dbReference>
<dbReference type="Proteomes" id="UP000674318">
    <property type="component" value="Unassembled WGS sequence"/>
</dbReference>
<evidence type="ECO:0000313" key="2">
    <source>
        <dbReference type="EMBL" id="KAG5507035.1"/>
    </source>
</evidence>
<name>A0A836LFY6_9TRYP</name>
<feature type="compositionally biased region" description="Basic and acidic residues" evidence="1">
    <location>
        <begin position="287"/>
        <end position="299"/>
    </location>
</feature>
<feature type="region of interest" description="Disordered" evidence="1">
    <location>
        <begin position="100"/>
        <end position="126"/>
    </location>
</feature>
<dbReference type="GeneID" id="94291812"/>
<comment type="caution">
    <text evidence="2">The sequence shown here is derived from an EMBL/GenBank/DDBJ whole genome shotgun (WGS) entry which is preliminary data.</text>
</comment>
<keyword evidence="3" id="KW-1185">Reference proteome</keyword>
<dbReference type="InterPro" id="IPR033469">
    <property type="entry name" value="CYTH-like_dom_sf"/>
</dbReference>
<dbReference type="PANTHER" id="PTHR34948">
    <property type="entry name" value="OS08G0299200 PROTEIN"/>
    <property type="match status" value="1"/>
</dbReference>
<dbReference type="KEGG" id="phet:94291812"/>
<reference evidence="2 3" key="1">
    <citation type="submission" date="2021-02" db="EMBL/GenBank/DDBJ databases">
        <title>Porcisia hertigi Genome sequencing and assembly.</title>
        <authorList>
            <person name="Almutairi H."/>
            <person name="Gatherer D."/>
        </authorList>
    </citation>
    <scope>NUCLEOTIDE SEQUENCE [LARGE SCALE GENOMIC DNA]</scope>
    <source>
        <strain evidence="2 3">C119</strain>
    </source>
</reference>
<dbReference type="AlphaFoldDB" id="A0A836LFY6"/>
<protein>
    <recommendedName>
        <fullName evidence="4">CYTH domain-containing protein</fullName>
    </recommendedName>
</protein>
<dbReference type="PANTHER" id="PTHR34948:SF2">
    <property type="entry name" value="TRIPHOSPHATE TUNNEL METALLOENZYME 3"/>
    <property type="match status" value="1"/>
</dbReference>
<organism evidence="2 3">
    <name type="scientific">Porcisia hertigi</name>
    <dbReference type="NCBI Taxonomy" id="2761500"/>
    <lineage>
        <taxon>Eukaryota</taxon>
        <taxon>Discoba</taxon>
        <taxon>Euglenozoa</taxon>
        <taxon>Kinetoplastea</taxon>
        <taxon>Metakinetoplastina</taxon>
        <taxon>Trypanosomatida</taxon>
        <taxon>Trypanosomatidae</taxon>
        <taxon>Leishmaniinae</taxon>
        <taxon>Porcisia</taxon>
    </lineage>
</organism>
<feature type="region of interest" description="Disordered" evidence="1">
    <location>
        <begin position="61"/>
        <end position="82"/>
    </location>
</feature>
<accession>A0A836LFY6</accession>
<dbReference type="SUPFAM" id="SSF55154">
    <property type="entry name" value="CYTH-like phosphatases"/>
    <property type="match status" value="1"/>
</dbReference>
<feature type="region of interest" description="Disordered" evidence="1">
    <location>
        <begin position="280"/>
        <end position="299"/>
    </location>
</feature>